<evidence type="ECO:0000256" key="1">
    <source>
        <dbReference type="SAM" id="Coils"/>
    </source>
</evidence>
<feature type="compositionally biased region" description="Low complexity" evidence="2">
    <location>
        <begin position="29"/>
        <end position="44"/>
    </location>
</feature>
<accession>A0A0C9YRI6</accession>
<reference evidence="4" key="2">
    <citation type="submission" date="2015-01" db="EMBL/GenBank/DDBJ databases">
        <title>Evolutionary Origins and Diversification of the Mycorrhizal Mutualists.</title>
        <authorList>
            <consortium name="DOE Joint Genome Institute"/>
            <consortium name="Mycorrhizal Genomics Consortium"/>
            <person name="Kohler A."/>
            <person name="Kuo A."/>
            <person name="Nagy L.G."/>
            <person name="Floudas D."/>
            <person name="Copeland A."/>
            <person name="Barry K.W."/>
            <person name="Cichocki N."/>
            <person name="Veneault-Fourrey C."/>
            <person name="LaButti K."/>
            <person name="Lindquist E.A."/>
            <person name="Lipzen A."/>
            <person name="Lundell T."/>
            <person name="Morin E."/>
            <person name="Murat C."/>
            <person name="Riley R."/>
            <person name="Ohm R."/>
            <person name="Sun H."/>
            <person name="Tunlid A."/>
            <person name="Henrissat B."/>
            <person name="Grigoriev I.V."/>
            <person name="Hibbett D.S."/>
            <person name="Martin F."/>
        </authorList>
    </citation>
    <scope>NUCLEOTIDE SEQUENCE [LARGE SCALE GENOMIC DNA]</scope>
    <source>
        <strain evidence="4">441</strain>
    </source>
</reference>
<evidence type="ECO:0000256" key="2">
    <source>
        <dbReference type="SAM" id="MobiDB-lite"/>
    </source>
</evidence>
<feature type="region of interest" description="Disordered" evidence="2">
    <location>
        <begin position="326"/>
        <end position="382"/>
    </location>
</feature>
<sequence length="382" mass="42752">MSPHSKSLTPCEPYTGPHSADCAPVSPKDPLVPLDSQDDLLPQDGFGHFIYTQLPSPPPVCQQNPTMNHPDTGANPRMIAGLKRRREEETDPLPQTPRQFGDGLTNTHQVKSVPLLQPANKCPRLGRALDIEIKSRMEKLEEAIRRLQSEVQDSSNKQTDLLRAILDVLKDGNRRLPSKPDELAAKVVSSFQPDHFDVSVVSSARAKWLPVLPLHVESWESVDGTVSSTAQLRSASSIDDHDGDSVNVHDGSEDDHSTILLNSQRNLLSHWQPGTLPALMLQQPKTDSHRKAYEGKAQVPQEQSGSSTNIFRREVHDAEDAVLKEENDRPKAAIQRQTEETEQLQKNFRDECKRLNAEKVTSESRFNDLNSYNQPRNKTCVR</sequence>
<dbReference type="Proteomes" id="UP000054018">
    <property type="component" value="Unassembled WGS sequence"/>
</dbReference>
<feature type="compositionally biased region" description="Basic and acidic residues" evidence="2">
    <location>
        <begin position="347"/>
        <end position="366"/>
    </location>
</feature>
<feature type="region of interest" description="Disordered" evidence="2">
    <location>
        <begin position="86"/>
        <end position="105"/>
    </location>
</feature>
<organism evidence="3 4">
    <name type="scientific">Pisolithus microcarpus 441</name>
    <dbReference type="NCBI Taxonomy" id="765257"/>
    <lineage>
        <taxon>Eukaryota</taxon>
        <taxon>Fungi</taxon>
        <taxon>Dikarya</taxon>
        <taxon>Basidiomycota</taxon>
        <taxon>Agaricomycotina</taxon>
        <taxon>Agaricomycetes</taxon>
        <taxon>Agaricomycetidae</taxon>
        <taxon>Boletales</taxon>
        <taxon>Sclerodermatineae</taxon>
        <taxon>Pisolithaceae</taxon>
        <taxon>Pisolithus</taxon>
    </lineage>
</organism>
<dbReference type="AlphaFoldDB" id="A0A0C9YRI6"/>
<reference evidence="3 4" key="1">
    <citation type="submission" date="2014-04" db="EMBL/GenBank/DDBJ databases">
        <authorList>
            <consortium name="DOE Joint Genome Institute"/>
            <person name="Kuo A."/>
            <person name="Kohler A."/>
            <person name="Costa M.D."/>
            <person name="Nagy L.G."/>
            <person name="Floudas D."/>
            <person name="Copeland A."/>
            <person name="Barry K.W."/>
            <person name="Cichocki N."/>
            <person name="Veneault-Fourrey C."/>
            <person name="LaButti K."/>
            <person name="Lindquist E.A."/>
            <person name="Lipzen A."/>
            <person name="Lundell T."/>
            <person name="Morin E."/>
            <person name="Murat C."/>
            <person name="Sun H."/>
            <person name="Tunlid A."/>
            <person name="Henrissat B."/>
            <person name="Grigoriev I.V."/>
            <person name="Hibbett D.S."/>
            <person name="Martin F."/>
            <person name="Nordberg H.P."/>
            <person name="Cantor M.N."/>
            <person name="Hua S.X."/>
        </authorList>
    </citation>
    <scope>NUCLEOTIDE SEQUENCE [LARGE SCALE GENOMIC DNA]</scope>
    <source>
        <strain evidence="3 4">441</strain>
    </source>
</reference>
<evidence type="ECO:0000313" key="3">
    <source>
        <dbReference type="EMBL" id="KIK10633.1"/>
    </source>
</evidence>
<gene>
    <name evidence="3" type="ORF">PISMIDRAFT_20216</name>
</gene>
<feature type="coiled-coil region" evidence="1">
    <location>
        <begin position="130"/>
        <end position="157"/>
    </location>
</feature>
<evidence type="ECO:0000313" key="4">
    <source>
        <dbReference type="Proteomes" id="UP000054018"/>
    </source>
</evidence>
<name>A0A0C9YRI6_9AGAM</name>
<dbReference type="EMBL" id="KN834513">
    <property type="protein sequence ID" value="KIK10633.1"/>
    <property type="molecule type" value="Genomic_DNA"/>
</dbReference>
<feature type="compositionally biased region" description="Polar residues" evidence="2">
    <location>
        <begin position="300"/>
        <end position="310"/>
    </location>
</feature>
<feature type="region of interest" description="Disordered" evidence="2">
    <location>
        <begin position="1"/>
        <end position="74"/>
    </location>
</feature>
<dbReference type="HOGENOM" id="CLU_037042_0_0_1"/>
<keyword evidence="1" id="KW-0175">Coiled coil</keyword>
<proteinExistence type="predicted"/>
<protein>
    <submittedName>
        <fullName evidence="3">Uncharacterized protein</fullName>
    </submittedName>
</protein>
<feature type="compositionally biased region" description="Polar residues" evidence="2">
    <location>
        <begin position="367"/>
        <end position="382"/>
    </location>
</feature>
<keyword evidence="4" id="KW-1185">Reference proteome</keyword>
<feature type="region of interest" description="Disordered" evidence="2">
    <location>
        <begin position="284"/>
        <end position="313"/>
    </location>
</feature>